<dbReference type="InterPro" id="IPR011527">
    <property type="entry name" value="ABC1_TM_dom"/>
</dbReference>
<evidence type="ECO:0000256" key="10">
    <source>
        <dbReference type="ARBA" id="ARBA00023455"/>
    </source>
</evidence>
<feature type="domain" description="ABC transporter" evidence="13">
    <location>
        <begin position="403"/>
        <end position="638"/>
    </location>
</feature>
<comment type="caution">
    <text evidence="15">The sequence shown here is derived from an EMBL/GenBank/DDBJ whole genome shotgun (WGS) entry which is preliminary data.</text>
</comment>
<dbReference type="OrthoDB" id="9806127at2"/>
<evidence type="ECO:0000256" key="4">
    <source>
        <dbReference type="ARBA" id="ARBA00022519"/>
    </source>
</evidence>
<evidence type="ECO:0000256" key="6">
    <source>
        <dbReference type="ARBA" id="ARBA00022741"/>
    </source>
</evidence>
<feature type="transmembrane region" description="Helical" evidence="12">
    <location>
        <begin position="830"/>
        <end position="847"/>
    </location>
</feature>
<dbReference type="GO" id="GO:0016887">
    <property type="term" value="F:ATP hydrolysis activity"/>
    <property type="evidence" value="ECO:0007669"/>
    <property type="project" value="InterPro"/>
</dbReference>
<evidence type="ECO:0000256" key="7">
    <source>
        <dbReference type="ARBA" id="ARBA00022840"/>
    </source>
</evidence>
<dbReference type="InterPro" id="IPR003593">
    <property type="entry name" value="AAA+_ATPase"/>
</dbReference>
<evidence type="ECO:0000259" key="14">
    <source>
        <dbReference type="PROSITE" id="PS50929"/>
    </source>
</evidence>
<evidence type="ECO:0000256" key="9">
    <source>
        <dbReference type="ARBA" id="ARBA00023136"/>
    </source>
</evidence>
<protein>
    <submittedName>
        <fullName evidence="15">ATP-binding cassette domain-containing protein</fullName>
    </submittedName>
</protein>
<evidence type="ECO:0000259" key="13">
    <source>
        <dbReference type="PROSITE" id="PS50893"/>
    </source>
</evidence>
<dbReference type="Pfam" id="PF00005">
    <property type="entry name" value="ABC_tran"/>
    <property type="match status" value="2"/>
</dbReference>
<comment type="similarity">
    <text evidence="10">Belongs to the ABC transporter superfamily. Siderophore-Fe(3+) uptake transporter (SIUT) (TC 3.A.1.21) family.</text>
</comment>
<dbReference type="Pfam" id="PF00664">
    <property type="entry name" value="ABC_membrane"/>
    <property type="match status" value="2"/>
</dbReference>
<dbReference type="PANTHER" id="PTHR24221">
    <property type="entry name" value="ATP-BINDING CASSETTE SUB-FAMILY B"/>
    <property type="match status" value="1"/>
</dbReference>
<evidence type="ECO:0000256" key="2">
    <source>
        <dbReference type="ARBA" id="ARBA00022448"/>
    </source>
</evidence>
<dbReference type="GO" id="GO:0140359">
    <property type="term" value="F:ABC-type transporter activity"/>
    <property type="evidence" value="ECO:0007669"/>
    <property type="project" value="InterPro"/>
</dbReference>
<keyword evidence="2" id="KW-0813">Transport</keyword>
<organism evidence="15 16">
    <name type="scientific">Propionibacterium australiense</name>
    <dbReference type="NCBI Taxonomy" id="119981"/>
    <lineage>
        <taxon>Bacteria</taxon>
        <taxon>Bacillati</taxon>
        <taxon>Actinomycetota</taxon>
        <taxon>Actinomycetes</taxon>
        <taxon>Propionibacteriales</taxon>
        <taxon>Propionibacteriaceae</taxon>
        <taxon>Propionibacterium</taxon>
    </lineage>
</organism>
<feature type="domain" description="ABC transmembrane type-1" evidence="14">
    <location>
        <begin position="87"/>
        <end position="370"/>
    </location>
</feature>
<feature type="transmembrane region" description="Helical" evidence="12">
    <location>
        <begin position="853"/>
        <end position="872"/>
    </location>
</feature>
<dbReference type="SUPFAM" id="SSF90123">
    <property type="entry name" value="ABC transporter transmembrane region"/>
    <property type="match status" value="2"/>
</dbReference>
<reference evidence="15 16" key="1">
    <citation type="submission" date="2018-10" db="EMBL/GenBank/DDBJ databases">
        <title>Propionibacterium australiense Genome Sequencing and Assembly.</title>
        <authorList>
            <person name="Bernier A.-M."/>
            <person name="Bernard K."/>
        </authorList>
    </citation>
    <scope>NUCLEOTIDE SEQUENCE [LARGE SCALE GENOMIC DNA]</scope>
    <source>
        <strain evidence="15 16">NML98A078</strain>
    </source>
</reference>
<keyword evidence="6" id="KW-0547">Nucleotide-binding</keyword>
<dbReference type="SMART" id="SM00382">
    <property type="entry name" value="AAA"/>
    <property type="match status" value="2"/>
</dbReference>
<feature type="transmembrane region" description="Helical" evidence="12">
    <location>
        <begin position="750"/>
        <end position="776"/>
    </location>
</feature>
<proteinExistence type="inferred from homology"/>
<dbReference type="Gene3D" id="3.40.50.300">
    <property type="entry name" value="P-loop containing nucleotide triphosphate hydrolases"/>
    <property type="match status" value="2"/>
</dbReference>
<feature type="transmembrane region" description="Helical" evidence="12">
    <location>
        <begin position="230"/>
        <end position="248"/>
    </location>
</feature>
<keyword evidence="7 15" id="KW-0067">ATP-binding</keyword>
<dbReference type="PANTHER" id="PTHR24221:SF654">
    <property type="entry name" value="ATP-BINDING CASSETTE SUB-FAMILY B MEMBER 6"/>
    <property type="match status" value="1"/>
</dbReference>
<feature type="transmembrane region" description="Helical" evidence="12">
    <location>
        <begin position="937"/>
        <end position="958"/>
    </location>
</feature>
<dbReference type="GO" id="GO:0034040">
    <property type="term" value="F:ATPase-coupled lipid transmembrane transporter activity"/>
    <property type="evidence" value="ECO:0007669"/>
    <property type="project" value="TreeGrafter"/>
</dbReference>
<keyword evidence="9 12" id="KW-0472">Membrane</keyword>
<dbReference type="FunFam" id="3.40.50.300:FF:000221">
    <property type="entry name" value="Multidrug ABC transporter ATP-binding protein"/>
    <property type="match status" value="1"/>
</dbReference>
<dbReference type="GO" id="GO:0005886">
    <property type="term" value="C:plasma membrane"/>
    <property type="evidence" value="ECO:0007669"/>
    <property type="project" value="UniProtKB-SubCell"/>
</dbReference>
<evidence type="ECO:0000256" key="8">
    <source>
        <dbReference type="ARBA" id="ARBA00022989"/>
    </source>
</evidence>
<dbReference type="GO" id="GO:0005524">
    <property type="term" value="F:ATP binding"/>
    <property type="evidence" value="ECO:0007669"/>
    <property type="project" value="UniProtKB-KW"/>
</dbReference>
<sequence length="1271" mass="137137">MIWAAALEARGSAGNGVGRRSVLLSRKYCAKASGGDNHRQRCRLATPNHLTSQLPREPEWCFMSDPVQESGRQRIARMIGRRKGPLIASAFLSIAGALFGLAPYLIVYLVATELFLSRHPDRARLLMLAAWAVAAVVAKIVFKALANAVSHNAAYRILADLRVALADRLALMPLGRVRARSSGHIKKVLQDDVEQLELGLSHAIPDIAAAIAVPVASIIAMFVMSWRAGLAAVALVILAVAMVAWAVSRSSGFAEKESSIKADLNTTVVTYLRGMRVLRGFLAGHMGHAATDTAIGATLDVENLKEDRGKWQAVAGTALVSNPLLLILPVGLWCTAQGIVSPATLVFFLLVGSGFAQPLSGLLISMAVLQYQVEAGLRNIAEILDEPDLPVPDEARQPAGFAVELCGVHFRYGEDGPDVLNGVSLQIPERSSLALVGPSGGGKSTLLGLLARFHDVTEGSVRLGGVDLRDMDPVELMRRVAYVQQDDYLFADTLMENIRMARPDATDDEVIAAADRARVSEFVDELPEGWATVLPAGGGRLSGGQRQRISVARALLKGAQIVLLDEATAFLDTESEFAVNAALGELRADATVITVAHRLGTIAGHDRIAYVQDGGILHCDGHDAMLRDCPEYAQLWSDYLDAQGWKLTGGSESAASSTRAEAAARPPRIAEDVRSRELAEELGETPRVRGLGSMNPVRQWLAMVGHQRRDLWRGGLWLIIAEGMLTSAPVVVVVLALLDVFGGAPSAGAWWRYGLALLSIFLVRWGVGVGLASTWWRKANRSLMQLRRSVLGHLRRIPLGEYDRLDVGRTATLVVSDLSLIDFINLPGKIIVGLLQPLLAAVVLFVFDWRLALAALLGVPVFWLLLWVSDGAEKKVLGRVMRMRSRASSDLLEFVQGTAVIRANPDAPQASRYRDTVEELRRSSVAMAVRTSPLTSAASGVLELGFAMLIWVVCLRHLDAGLPQSVALLMLVVSLSLYRPYQELLELSSYRHLQSRIARQVGELWDLEPLPEGELDGPAQAGNGVTVELRDVAFSYRGRRRVLDHASMTARPDQVTALVGPSGSGKSTVANLVARFWDVDEGAVLLAGTDVRDLSPAGLAGQVTTVYQDVYLFPATVRENLTMGADIGDDELWRVLELAQARDFVEAMPDGLDAMVDEAGGNLSGGQRQRLSIARALVKDAPVLLLDEAVASVDPRTEVRIQRALSSLVSGRTVMVIAHRLNTISACENIVVLGDRGIESAGSHEELLTASPTYQRLWAVHERAAASSGPP</sequence>
<dbReference type="FunFam" id="3.40.50.300:FF:000299">
    <property type="entry name" value="ABC transporter ATP-binding protein/permease"/>
    <property type="match status" value="1"/>
</dbReference>
<dbReference type="EMBL" id="RCIW01000028">
    <property type="protein sequence ID" value="RLP06360.1"/>
    <property type="molecule type" value="Genomic_DNA"/>
</dbReference>
<feature type="transmembrane region" description="Helical" evidence="12">
    <location>
        <begin position="86"/>
        <end position="111"/>
    </location>
</feature>
<dbReference type="AlphaFoldDB" id="A0A8B3FJN7"/>
<evidence type="ECO:0000313" key="16">
    <source>
        <dbReference type="Proteomes" id="UP000279336"/>
    </source>
</evidence>
<dbReference type="InterPro" id="IPR027417">
    <property type="entry name" value="P-loop_NTPase"/>
</dbReference>
<dbReference type="InterPro" id="IPR003439">
    <property type="entry name" value="ABC_transporter-like_ATP-bd"/>
</dbReference>
<comment type="similarity">
    <text evidence="11">Belongs to the ABC transporter superfamily. Lipid exporter (TC 3.A.1.106) family.</text>
</comment>
<keyword evidence="5 12" id="KW-0812">Transmembrane</keyword>
<evidence type="ECO:0000313" key="15">
    <source>
        <dbReference type="EMBL" id="RLP06360.1"/>
    </source>
</evidence>
<feature type="domain" description="ABC transmembrane type-1" evidence="14">
    <location>
        <begin position="737"/>
        <end position="978"/>
    </location>
</feature>
<dbReference type="InterPro" id="IPR017871">
    <property type="entry name" value="ABC_transporter-like_CS"/>
</dbReference>
<accession>A0A8B3FJN7</accession>
<dbReference type="PROSITE" id="PS50929">
    <property type="entry name" value="ABC_TM1F"/>
    <property type="match status" value="2"/>
</dbReference>
<feature type="domain" description="ABC transporter" evidence="13">
    <location>
        <begin position="1027"/>
        <end position="1260"/>
    </location>
</feature>
<evidence type="ECO:0000256" key="11">
    <source>
        <dbReference type="ARBA" id="ARBA00061644"/>
    </source>
</evidence>
<dbReference type="SUPFAM" id="SSF52540">
    <property type="entry name" value="P-loop containing nucleoside triphosphate hydrolases"/>
    <property type="match status" value="2"/>
</dbReference>
<keyword evidence="4" id="KW-0997">Cell inner membrane</keyword>
<evidence type="ECO:0000256" key="5">
    <source>
        <dbReference type="ARBA" id="ARBA00022692"/>
    </source>
</evidence>
<feature type="transmembrane region" description="Helical" evidence="12">
    <location>
        <begin position="207"/>
        <end position="224"/>
    </location>
</feature>
<dbReference type="PROSITE" id="PS00211">
    <property type="entry name" value="ABC_TRANSPORTER_1"/>
    <property type="match status" value="2"/>
</dbReference>
<dbReference type="InterPro" id="IPR036640">
    <property type="entry name" value="ABC1_TM_sf"/>
</dbReference>
<dbReference type="InterPro" id="IPR039421">
    <property type="entry name" value="Type_1_exporter"/>
</dbReference>
<feature type="transmembrane region" description="Helical" evidence="12">
    <location>
        <begin position="345"/>
        <end position="369"/>
    </location>
</feature>
<dbReference type="PROSITE" id="PS50893">
    <property type="entry name" value="ABC_TRANSPORTER_2"/>
    <property type="match status" value="2"/>
</dbReference>
<feature type="transmembrane region" description="Helical" evidence="12">
    <location>
        <begin position="716"/>
        <end position="738"/>
    </location>
</feature>
<dbReference type="CDD" id="cd07346">
    <property type="entry name" value="ABC_6TM_exporters"/>
    <property type="match status" value="1"/>
</dbReference>
<evidence type="ECO:0000256" key="12">
    <source>
        <dbReference type="SAM" id="Phobius"/>
    </source>
</evidence>
<dbReference type="Proteomes" id="UP000279336">
    <property type="component" value="Unassembled WGS sequence"/>
</dbReference>
<evidence type="ECO:0000256" key="1">
    <source>
        <dbReference type="ARBA" id="ARBA00004429"/>
    </source>
</evidence>
<feature type="transmembrane region" description="Helical" evidence="12">
    <location>
        <begin position="123"/>
        <end position="142"/>
    </location>
</feature>
<dbReference type="Gene3D" id="1.20.1560.10">
    <property type="entry name" value="ABC transporter type 1, transmembrane domain"/>
    <property type="match status" value="2"/>
</dbReference>
<evidence type="ECO:0000256" key="3">
    <source>
        <dbReference type="ARBA" id="ARBA00022475"/>
    </source>
</evidence>
<feature type="transmembrane region" description="Helical" evidence="12">
    <location>
        <begin position="313"/>
        <end position="333"/>
    </location>
</feature>
<keyword evidence="8 12" id="KW-1133">Transmembrane helix</keyword>
<comment type="subcellular location">
    <subcellularLocation>
        <location evidence="1">Cell inner membrane</location>
        <topology evidence="1">Multi-pass membrane protein</topology>
    </subcellularLocation>
</comment>
<name>A0A8B3FJN7_9ACTN</name>
<keyword evidence="3" id="KW-1003">Cell membrane</keyword>
<gene>
    <name evidence="15" type="ORF">D7U36_12980</name>
</gene>